<gene>
    <name evidence="2" type="ORF">EYR41_006106</name>
</gene>
<dbReference type="EMBL" id="SOZJ01000003">
    <property type="protein sequence ID" value="TGJ70121.1"/>
    <property type="molecule type" value="Genomic_DNA"/>
</dbReference>
<proteinExistence type="predicted"/>
<organism evidence="2 3">
    <name type="scientific">Orbilia oligospora</name>
    <name type="common">Nematode-trapping fungus</name>
    <name type="synonym">Arthrobotrys oligospora</name>
    <dbReference type="NCBI Taxonomy" id="2813651"/>
    <lineage>
        <taxon>Eukaryota</taxon>
        <taxon>Fungi</taxon>
        <taxon>Dikarya</taxon>
        <taxon>Ascomycota</taxon>
        <taxon>Pezizomycotina</taxon>
        <taxon>Orbiliomycetes</taxon>
        <taxon>Orbiliales</taxon>
        <taxon>Orbiliaceae</taxon>
        <taxon>Orbilia</taxon>
    </lineage>
</organism>
<feature type="region of interest" description="Disordered" evidence="1">
    <location>
        <begin position="81"/>
        <end position="104"/>
    </location>
</feature>
<comment type="caution">
    <text evidence="2">The sequence shown here is derived from an EMBL/GenBank/DDBJ whole genome shotgun (WGS) entry which is preliminary data.</text>
</comment>
<reference evidence="2 3" key="1">
    <citation type="submission" date="2019-03" db="EMBL/GenBank/DDBJ databases">
        <title>Nematode-trapping fungi genome.</title>
        <authorList>
            <person name="Vidal-Diez De Ulzurrun G."/>
        </authorList>
    </citation>
    <scope>NUCLEOTIDE SEQUENCE [LARGE SCALE GENOMIC DNA]</scope>
    <source>
        <strain evidence="2 3">TWF154</strain>
    </source>
</reference>
<evidence type="ECO:0000256" key="1">
    <source>
        <dbReference type="SAM" id="MobiDB-lite"/>
    </source>
</evidence>
<accession>A0A8H2E1I8</accession>
<protein>
    <submittedName>
        <fullName evidence="2">Uncharacterized protein</fullName>
    </submittedName>
</protein>
<feature type="compositionally biased region" description="Low complexity" evidence="1">
    <location>
        <begin position="89"/>
        <end position="100"/>
    </location>
</feature>
<evidence type="ECO:0000313" key="2">
    <source>
        <dbReference type="EMBL" id="TGJ70121.1"/>
    </source>
</evidence>
<dbReference type="AlphaFoldDB" id="A0A8H2E1I8"/>
<evidence type="ECO:0000313" key="3">
    <source>
        <dbReference type="Proteomes" id="UP000297595"/>
    </source>
</evidence>
<dbReference type="Proteomes" id="UP000297595">
    <property type="component" value="Unassembled WGS sequence"/>
</dbReference>
<sequence>MISQDSKVLLYEELLYAWFYMHLDSGFQSLVLGHLAEFLARTPQSKIASHIACALAKLRFFLSFNPHLPITDHYLEHHSELDPEDDDMSISSDTSTGATDDSGDCQDSIHSADDLYANAESPILNMIDCVAAVLNSENVLSAEALYKYILEYQRAHFNTLNSLWRSRKGNDEFLNKAVILISFVHLFRWSKTGWKDNYELNEVETRFMGAQKLDSTGFPCNDELEQRREHIIAFLKKEWIIKVEGHVSNS</sequence>
<name>A0A8H2E1I8_ORBOL</name>